<dbReference type="EMBL" id="JBHSDI010000011">
    <property type="protein sequence ID" value="MFC4258871.1"/>
    <property type="molecule type" value="Genomic_DNA"/>
</dbReference>
<dbReference type="Proteomes" id="UP001595798">
    <property type="component" value="Unassembled WGS sequence"/>
</dbReference>
<keyword evidence="2" id="KW-1185">Reference proteome</keyword>
<dbReference type="RefSeq" id="WP_379886411.1">
    <property type="nucleotide sequence ID" value="NZ_JBHSDI010000011.1"/>
</dbReference>
<evidence type="ECO:0000313" key="1">
    <source>
        <dbReference type="EMBL" id="MFC4258871.1"/>
    </source>
</evidence>
<evidence type="ECO:0008006" key="3">
    <source>
        <dbReference type="Google" id="ProtNLM"/>
    </source>
</evidence>
<proteinExistence type="predicted"/>
<comment type="caution">
    <text evidence="1">The sequence shown here is derived from an EMBL/GenBank/DDBJ whole genome shotgun (WGS) entry which is preliminary data.</text>
</comment>
<accession>A0ABV8QES8</accession>
<reference evidence="2" key="1">
    <citation type="journal article" date="2019" name="Int. J. Syst. Evol. Microbiol.">
        <title>The Global Catalogue of Microorganisms (GCM) 10K type strain sequencing project: providing services to taxonomists for standard genome sequencing and annotation.</title>
        <authorList>
            <consortium name="The Broad Institute Genomics Platform"/>
            <consortium name="The Broad Institute Genome Sequencing Center for Infectious Disease"/>
            <person name="Wu L."/>
            <person name="Ma J."/>
        </authorList>
    </citation>
    <scope>NUCLEOTIDE SEQUENCE [LARGE SCALE GENOMIC DNA]</scope>
    <source>
        <strain evidence="2">CECT 7297</strain>
    </source>
</reference>
<organism evidence="1 2">
    <name type="scientific">Marinobacter lacisalsi</name>
    <dbReference type="NCBI Taxonomy" id="475979"/>
    <lineage>
        <taxon>Bacteria</taxon>
        <taxon>Pseudomonadati</taxon>
        <taxon>Pseudomonadota</taxon>
        <taxon>Gammaproteobacteria</taxon>
        <taxon>Pseudomonadales</taxon>
        <taxon>Marinobacteraceae</taxon>
        <taxon>Marinobacter</taxon>
    </lineage>
</organism>
<evidence type="ECO:0000313" key="2">
    <source>
        <dbReference type="Proteomes" id="UP001595798"/>
    </source>
</evidence>
<gene>
    <name evidence="1" type="ORF">ACFOZ5_07485</name>
</gene>
<sequence length="186" mass="21209">MSKFEIALSATLFGWLLAQGTEYIRYTIKLRSKKLAIVEEMREIKSLLQEGAKSALNSALSYGKEGKITVSLGSTLTTPVFNAFYHEVAHEFDNWQRYNIRTFYNCLQHYNSVIEWVQNLKSKSATHNEVIFKLFEGYKQASICVAYLDGCEDSGGKERITDDSASLKKLQAEFIEYSDQLSFKPS</sequence>
<name>A0ABV8QES8_9GAMM</name>
<protein>
    <recommendedName>
        <fullName evidence="3">DUF4760 domain-containing protein</fullName>
    </recommendedName>
</protein>